<dbReference type="Gene3D" id="2.40.330.10">
    <property type="entry name" value="DNA-binding pseudobarrel domain"/>
    <property type="match status" value="1"/>
</dbReference>
<name>A0AAP0CXR5_9ASTR</name>
<sequence>MLAANLFSHLNLVASFGMRSNWILHWGSCFCRSNWGLEEMEEGGIKDLVPFKGPIPITVRVIRKYSVQWNPREKRRLFYLLADVKGHAVEAKVETRKKRIDSQVFLYRCYRVTGYVVDPPLGFCQVVDAPATIVIGDRTVFQPVDVADIPKQYFNFIRNEDLKEKSEQIEFLIDYLCRIENCSSVMKRKDSNLLKMWVIDESEKVIEITLWETIAFTYANVVAPGKVVAVTSLKITKFQENLQLESTSATTIDVDLAIEGYTDKIKRLKDIPKKDTISFGFQTEDDIRSNITTLANVLSKDPASVHEQNHRFACIAAIKEIHGYRTWYSSRCPGLQCNDTVRYEDNRLMCKHCGDVEKPMYRYCVNATLYSGKSSLPVVFFDSPMTQILGIDCETLVVREGYTDAKVVPKPMLDLIGKEKIFSFCMRQNDDAHIQQTLEVKGSAASVGNKLPLETLSFTAPGTPAGKTPAKHPRTEDELDSPLTATVSNKLPVEALPLAVLATPAGKTPVKHPRSEVRHFGNVVPPERVLLIFTNGRFWYVKMERIGGHYYITEGWRQVVDQIPLRNNYYLEFTFENDTTLFMDVSDPTGTNILAMPVPLNAVYAANPVDTGAVSDDSTEELLPFQAFVTVRSHFVTLTVNMRLERPDLDLLTRKRVSSFSSWLLDIGNGSIGTLDDADPLNSRKVSIPAEYLIPNSTDALTTLIKFIYDPDTMHVPNPIELSKKAIVCPRNDTVDEVMTNHRINQLKPFKAPLPIDIRVIRKYTTKWSPTDKPKFFYLLIDADGTTIEANVQTKRNKLDSHVTLYSCYNIDRYAVDSNIGYRQVVPQTATIVIGDRAVFKPIPELPIPKHYFNFVAYNDLQSMQRQSLLLTDYLCRVESTSSMMKRRDYNLMKISAIDLSGQVIEITLWEDIGYTYVNSLSPGMIVAITSLIVTTHEDKLQLESTSATTVEVEPPVDSYKESMQKLKRLPRTQTVVYGQQSDKDIRNNITTLEDVISMNPDSTDVIKRQITGSHARQQSKNFRATENGIDVRAQIQAAEIHYVQKKIIYYVSIAAEQTIPFMPTLAVVFFDDAMTQAIGIDCETMVLKNGYEDPTIVPNPILSLAGQEKIYSFSMHKNKAASIQKTLEVDTITGIQEVQGISHTLIATAPATPAAKISRKQATNDPGKHLHNNILKKKKFLQS</sequence>
<feature type="region of interest" description="Disordered" evidence="6">
    <location>
        <begin position="458"/>
        <end position="480"/>
    </location>
</feature>
<dbReference type="Proteomes" id="UP001408789">
    <property type="component" value="Unassembled WGS sequence"/>
</dbReference>
<evidence type="ECO:0000256" key="6">
    <source>
        <dbReference type="SAM" id="MobiDB-lite"/>
    </source>
</evidence>
<dbReference type="InterPro" id="IPR013955">
    <property type="entry name" value="Rep_factor-A_C"/>
</dbReference>
<dbReference type="SUPFAM" id="SSF50249">
    <property type="entry name" value="Nucleic acid-binding proteins"/>
    <property type="match status" value="3"/>
</dbReference>
<dbReference type="PANTHER" id="PTHR48463">
    <property type="entry name" value="DUF223 DOMAIN-CONTAINING PROTEIN"/>
    <property type="match status" value="1"/>
</dbReference>
<dbReference type="Pfam" id="PF08646">
    <property type="entry name" value="Rep_fac-A_C"/>
    <property type="match status" value="1"/>
</dbReference>
<evidence type="ECO:0000256" key="2">
    <source>
        <dbReference type="ARBA" id="ARBA00023015"/>
    </source>
</evidence>
<dbReference type="AlphaFoldDB" id="A0AAP0CXR5"/>
<keyword evidence="3" id="KW-0238">DNA-binding</keyword>
<evidence type="ECO:0000256" key="3">
    <source>
        <dbReference type="ARBA" id="ARBA00023125"/>
    </source>
</evidence>
<dbReference type="EMBL" id="JBCNJP010000019">
    <property type="protein sequence ID" value="KAK9061253.1"/>
    <property type="molecule type" value="Genomic_DNA"/>
</dbReference>
<feature type="domain" description="TF-B3" evidence="7">
    <location>
        <begin position="495"/>
        <end position="589"/>
    </location>
</feature>
<comment type="caution">
    <text evidence="8">The sequence shown here is derived from an EMBL/GenBank/DDBJ whole genome shotgun (WGS) entry which is preliminary data.</text>
</comment>
<evidence type="ECO:0000259" key="7">
    <source>
        <dbReference type="PROSITE" id="PS50863"/>
    </source>
</evidence>
<keyword evidence="4" id="KW-0804">Transcription</keyword>
<evidence type="ECO:0000313" key="9">
    <source>
        <dbReference type="Proteomes" id="UP001408789"/>
    </source>
</evidence>
<evidence type="ECO:0000313" key="8">
    <source>
        <dbReference type="EMBL" id="KAK9061253.1"/>
    </source>
</evidence>
<organism evidence="8 9">
    <name type="scientific">Deinandra increscens subsp. villosa</name>
    <dbReference type="NCBI Taxonomy" id="3103831"/>
    <lineage>
        <taxon>Eukaryota</taxon>
        <taxon>Viridiplantae</taxon>
        <taxon>Streptophyta</taxon>
        <taxon>Embryophyta</taxon>
        <taxon>Tracheophyta</taxon>
        <taxon>Spermatophyta</taxon>
        <taxon>Magnoliopsida</taxon>
        <taxon>eudicotyledons</taxon>
        <taxon>Gunneridae</taxon>
        <taxon>Pentapetalae</taxon>
        <taxon>asterids</taxon>
        <taxon>campanulids</taxon>
        <taxon>Asterales</taxon>
        <taxon>Asteraceae</taxon>
        <taxon>Asteroideae</taxon>
        <taxon>Heliantheae alliance</taxon>
        <taxon>Madieae</taxon>
        <taxon>Madiinae</taxon>
        <taxon>Deinandra</taxon>
    </lineage>
</organism>
<dbReference type="PROSITE" id="PS50863">
    <property type="entry name" value="B3"/>
    <property type="match status" value="1"/>
</dbReference>
<dbReference type="InterPro" id="IPR012340">
    <property type="entry name" value="NA-bd_OB-fold"/>
</dbReference>
<dbReference type="Gene3D" id="2.40.50.140">
    <property type="entry name" value="Nucleic acid-binding proteins"/>
    <property type="match status" value="3"/>
</dbReference>
<protein>
    <recommendedName>
        <fullName evidence="7">TF-B3 domain-containing protein</fullName>
    </recommendedName>
</protein>
<evidence type="ECO:0000256" key="5">
    <source>
        <dbReference type="ARBA" id="ARBA00023242"/>
    </source>
</evidence>
<dbReference type="InterPro" id="IPR003340">
    <property type="entry name" value="B3_DNA-bd"/>
</dbReference>
<keyword evidence="5" id="KW-0539">Nucleus</keyword>
<reference evidence="8 9" key="1">
    <citation type="submission" date="2024-04" db="EMBL/GenBank/DDBJ databases">
        <title>The reference genome of an endangered Asteraceae, Deinandra increscens subsp. villosa, native to the Central Coast of California.</title>
        <authorList>
            <person name="Guilliams M."/>
            <person name="Hasenstab-Lehman K."/>
            <person name="Meyer R."/>
            <person name="Mcevoy S."/>
        </authorList>
    </citation>
    <scope>NUCLEOTIDE SEQUENCE [LARGE SCALE GENOMIC DNA]</scope>
    <source>
        <tissue evidence="8">Leaf</tissue>
    </source>
</reference>
<gene>
    <name evidence="8" type="ORF">SSX86_018433</name>
</gene>
<keyword evidence="9" id="KW-1185">Reference proteome</keyword>
<dbReference type="GO" id="GO:0005634">
    <property type="term" value="C:nucleus"/>
    <property type="evidence" value="ECO:0007669"/>
    <property type="project" value="UniProtKB-SubCell"/>
</dbReference>
<keyword evidence="2" id="KW-0805">Transcription regulation</keyword>
<dbReference type="PANTHER" id="PTHR48463:SF1">
    <property type="entry name" value="DUF223 DOMAIN-CONTAINING PROTEIN"/>
    <property type="match status" value="1"/>
</dbReference>
<comment type="subcellular location">
    <subcellularLocation>
        <location evidence="1">Nucleus</location>
    </subcellularLocation>
</comment>
<dbReference type="InterPro" id="IPR015300">
    <property type="entry name" value="DNA-bd_pseudobarrel_sf"/>
</dbReference>
<accession>A0AAP0CXR5</accession>
<evidence type="ECO:0000256" key="1">
    <source>
        <dbReference type="ARBA" id="ARBA00004123"/>
    </source>
</evidence>
<dbReference type="SUPFAM" id="SSF101936">
    <property type="entry name" value="DNA-binding pseudobarrel domain"/>
    <property type="match status" value="1"/>
</dbReference>
<proteinExistence type="predicted"/>
<evidence type="ECO:0000256" key="4">
    <source>
        <dbReference type="ARBA" id="ARBA00023163"/>
    </source>
</evidence>
<dbReference type="GO" id="GO:0003677">
    <property type="term" value="F:DNA binding"/>
    <property type="evidence" value="ECO:0007669"/>
    <property type="project" value="UniProtKB-KW"/>
</dbReference>